<dbReference type="Proteomes" id="UP000050794">
    <property type="component" value="Unassembled WGS sequence"/>
</dbReference>
<keyword evidence="2" id="KW-1133">Transmembrane helix</keyword>
<dbReference type="WBParaSite" id="TCNE_0000078301-mRNA-1">
    <property type="protein sequence ID" value="TCNE_0000078301-mRNA-1"/>
    <property type="gene ID" value="TCNE_0000078301"/>
</dbReference>
<keyword evidence="4" id="KW-1185">Reference proteome</keyword>
<accession>A0A183TX14</accession>
<keyword evidence="2" id="KW-0812">Transmembrane</keyword>
<organism evidence="4 5">
    <name type="scientific">Toxocara canis</name>
    <name type="common">Canine roundworm</name>
    <dbReference type="NCBI Taxonomy" id="6265"/>
    <lineage>
        <taxon>Eukaryota</taxon>
        <taxon>Metazoa</taxon>
        <taxon>Ecdysozoa</taxon>
        <taxon>Nematoda</taxon>
        <taxon>Chromadorea</taxon>
        <taxon>Rhabditida</taxon>
        <taxon>Spirurina</taxon>
        <taxon>Ascaridomorpha</taxon>
        <taxon>Ascaridoidea</taxon>
        <taxon>Toxocaridae</taxon>
        <taxon>Toxocara</taxon>
    </lineage>
</organism>
<sequence>MLHLKSYDEQQKVERFEDACKCEVRVSGRVRESSGMGRKKRNNNYGQYRVLDESTNGGSGSLRSSPSSSSMKQVTFDGSSKQSGDYYIKPSGRGMVPSPSVNTLNRLERRRIVLWSRPIQTTYYAVREILQLLIEFTYYLWRHKIYVALTLATCAALIYGYHVPGVHQKYVRKFEKRILLCLYWIGLGVLSSVGLGTGLHTFILYLGPHIASVTLAAYECNSLDFPEPPYPDRIICPHDDNGIMGKAVITLWAIMSKVRFESLMWGAGTALGELPPYFMAKAARISGEEPDDEEYREFIAYLKSTRPKDQGPSFSDRLRNLTEKIVSHVGFPGILIFASVPNPFFDLAGITCGHFLVPFWTFFGATLIGKAIVKMHVQMLFVVLAFSEQHVENLINHLKLVPYVGAHLQSPLKDFLAQQKTKLHHKPGASGEPGSTLLQQCLQVLVMGMILWFLVSIFNSLAQKWHKRLCDERKKKLA</sequence>
<feature type="transmembrane region" description="Helical" evidence="2">
    <location>
        <begin position="347"/>
        <end position="369"/>
    </location>
</feature>
<name>A0A183TX14_TOXCA</name>
<gene>
    <name evidence="3" type="ORF">TCNE_LOCUS784</name>
</gene>
<proteinExistence type="predicted"/>
<dbReference type="EMBL" id="UYWY01000444">
    <property type="protein sequence ID" value="VDM24858.1"/>
    <property type="molecule type" value="Genomic_DNA"/>
</dbReference>
<dbReference type="AlphaFoldDB" id="A0A183TX14"/>
<reference evidence="3 4" key="2">
    <citation type="submission" date="2018-11" db="EMBL/GenBank/DDBJ databases">
        <authorList>
            <consortium name="Pathogen Informatics"/>
        </authorList>
    </citation>
    <scope>NUCLEOTIDE SEQUENCE [LARGE SCALE GENOMIC DNA]</scope>
</reference>
<feature type="region of interest" description="Disordered" evidence="1">
    <location>
        <begin position="30"/>
        <end position="83"/>
    </location>
</feature>
<feature type="compositionally biased region" description="Low complexity" evidence="1">
    <location>
        <begin position="61"/>
        <end position="70"/>
    </location>
</feature>
<feature type="compositionally biased region" description="Polar residues" evidence="1">
    <location>
        <begin position="71"/>
        <end position="83"/>
    </location>
</feature>
<protein>
    <submittedName>
        <fullName evidence="5">Ectopic P granules protein 3</fullName>
    </submittedName>
</protein>
<feature type="transmembrane region" description="Helical" evidence="2">
    <location>
        <begin position="145"/>
        <end position="162"/>
    </location>
</feature>
<feature type="transmembrane region" description="Helical" evidence="2">
    <location>
        <begin position="182"/>
        <end position="206"/>
    </location>
</feature>
<evidence type="ECO:0000313" key="3">
    <source>
        <dbReference type="EMBL" id="VDM24858.1"/>
    </source>
</evidence>
<evidence type="ECO:0000313" key="4">
    <source>
        <dbReference type="Proteomes" id="UP000050794"/>
    </source>
</evidence>
<keyword evidence="2" id="KW-0472">Membrane</keyword>
<evidence type="ECO:0000313" key="5">
    <source>
        <dbReference type="WBParaSite" id="TCNE_0000078301-mRNA-1"/>
    </source>
</evidence>
<evidence type="ECO:0000256" key="2">
    <source>
        <dbReference type="SAM" id="Phobius"/>
    </source>
</evidence>
<evidence type="ECO:0000256" key="1">
    <source>
        <dbReference type="SAM" id="MobiDB-lite"/>
    </source>
</evidence>
<feature type="transmembrane region" description="Helical" evidence="2">
    <location>
        <begin position="444"/>
        <end position="462"/>
    </location>
</feature>
<reference evidence="5" key="1">
    <citation type="submission" date="2016-06" db="UniProtKB">
        <authorList>
            <consortium name="WormBaseParasite"/>
        </authorList>
    </citation>
    <scope>IDENTIFICATION</scope>
</reference>